<dbReference type="Proteomes" id="UP000288227">
    <property type="component" value="Unassembled WGS sequence"/>
</dbReference>
<keyword evidence="6 9" id="KW-0822">Tryptophan biosynthesis</keyword>
<dbReference type="UniPathway" id="UPA00035">
    <property type="reaction ID" value="UER00042"/>
</dbReference>
<proteinExistence type="inferred from homology"/>
<dbReference type="AlphaFoldDB" id="A0A401U4Q4"/>
<dbReference type="SUPFAM" id="SSF51366">
    <property type="entry name" value="Ribulose-phoshate binding barrel"/>
    <property type="match status" value="1"/>
</dbReference>
<dbReference type="EMBL" id="BHXQ01000001">
    <property type="protein sequence ID" value="GCC49954.1"/>
    <property type="molecule type" value="Genomic_DNA"/>
</dbReference>
<feature type="domain" description="N-(5'phosphoribosyl) anthranilate isomerase (PRAI)" evidence="10">
    <location>
        <begin position="5"/>
        <end position="203"/>
    </location>
</feature>
<evidence type="ECO:0000256" key="2">
    <source>
        <dbReference type="ARBA" id="ARBA00004664"/>
    </source>
</evidence>
<keyword evidence="5 9" id="KW-0028">Amino-acid biosynthesis</keyword>
<dbReference type="CDD" id="cd00405">
    <property type="entry name" value="PRAI"/>
    <property type="match status" value="1"/>
</dbReference>
<sequence>MSLLVKVCGMREAQNCQAVTSCKPDLMGFIFYEKSPRFVGHNFTMPELLSNDVKRVGVFVNESVDEMVKLADQHRLDFVQLHGDENADFAKALYEKHIKVIKAFRVDEHFDFNTTQSYTPYVDYFLFDTKGQHYGGNAMRFNWDLLQQYKGKTPFLLSGGIKQEHMNEVSAFKHSQFVGIDINSGVELSPGVKSIEKVKEIIQELN</sequence>
<comment type="similarity">
    <text evidence="9">Belongs to the TrpF family.</text>
</comment>
<evidence type="ECO:0000256" key="6">
    <source>
        <dbReference type="ARBA" id="ARBA00022822"/>
    </source>
</evidence>
<dbReference type="Pfam" id="PF00697">
    <property type="entry name" value="PRAI"/>
    <property type="match status" value="1"/>
</dbReference>
<name>A0A401U4Q4_9BACT</name>
<evidence type="ECO:0000313" key="12">
    <source>
        <dbReference type="Proteomes" id="UP000288227"/>
    </source>
</evidence>
<evidence type="ECO:0000256" key="9">
    <source>
        <dbReference type="HAMAP-Rule" id="MF_00135"/>
    </source>
</evidence>
<dbReference type="RefSeq" id="WP_127120615.1">
    <property type="nucleotide sequence ID" value="NZ_BHXQ01000001.1"/>
</dbReference>
<evidence type="ECO:0000256" key="1">
    <source>
        <dbReference type="ARBA" id="ARBA00001164"/>
    </source>
</evidence>
<keyword evidence="8 9" id="KW-0413">Isomerase</keyword>
<organism evidence="11 12">
    <name type="scientific">Chryseotalea sanaruensis</name>
    <dbReference type="NCBI Taxonomy" id="2482724"/>
    <lineage>
        <taxon>Bacteria</taxon>
        <taxon>Pseudomonadati</taxon>
        <taxon>Bacteroidota</taxon>
        <taxon>Cytophagia</taxon>
        <taxon>Cytophagales</taxon>
        <taxon>Chryseotaleaceae</taxon>
        <taxon>Chryseotalea</taxon>
    </lineage>
</organism>
<evidence type="ECO:0000256" key="8">
    <source>
        <dbReference type="ARBA" id="ARBA00023235"/>
    </source>
</evidence>
<dbReference type="InterPro" id="IPR044643">
    <property type="entry name" value="TrpF_fam"/>
</dbReference>
<dbReference type="InterPro" id="IPR013785">
    <property type="entry name" value="Aldolase_TIM"/>
</dbReference>
<protein>
    <recommendedName>
        <fullName evidence="4 9">N-(5'-phosphoribosyl)anthranilate isomerase</fullName>
        <shortName evidence="9">PRAI</shortName>
        <ecNumber evidence="3 9">5.3.1.24</ecNumber>
    </recommendedName>
</protein>
<evidence type="ECO:0000313" key="11">
    <source>
        <dbReference type="EMBL" id="GCC49954.1"/>
    </source>
</evidence>
<dbReference type="OrthoDB" id="9786954at2"/>
<dbReference type="GO" id="GO:0004640">
    <property type="term" value="F:phosphoribosylanthranilate isomerase activity"/>
    <property type="evidence" value="ECO:0007669"/>
    <property type="project" value="UniProtKB-UniRule"/>
</dbReference>
<evidence type="ECO:0000256" key="5">
    <source>
        <dbReference type="ARBA" id="ARBA00022605"/>
    </source>
</evidence>
<comment type="catalytic activity">
    <reaction evidence="1 9">
        <text>N-(5-phospho-beta-D-ribosyl)anthranilate = 1-(2-carboxyphenylamino)-1-deoxy-D-ribulose 5-phosphate</text>
        <dbReference type="Rhea" id="RHEA:21540"/>
        <dbReference type="ChEBI" id="CHEBI:18277"/>
        <dbReference type="ChEBI" id="CHEBI:58613"/>
        <dbReference type="EC" id="5.3.1.24"/>
    </reaction>
</comment>
<dbReference type="Gene3D" id="3.20.20.70">
    <property type="entry name" value="Aldolase class I"/>
    <property type="match status" value="1"/>
</dbReference>
<dbReference type="PANTHER" id="PTHR42894:SF1">
    <property type="entry name" value="N-(5'-PHOSPHORIBOSYL)ANTHRANILATE ISOMERASE"/>
    <property type="match status" value="1"/>
</dbReference>
<dbReference type="EC" id="5.3.1.24" evidence="3 9"/>
<evidence type="ECO:0000256" key="7">
    <source>
        <dbReference type="ARBA" id="ARBA00023141"/>
    </source>
</evidence>
<accession>A0A401U4Q4</accession>
<dbReference type="InterPro" id="IPR001240">
    <property type="entry name" value="PRAI_dom"/>
</dbReference>
<gene>
    <name evidence="9" type="primary">trpF</name>
    <name evidence="11" type="ORF">SanaruYs_01690</name>
</gene>
<evidence type="ECO:0000256" key="4">
    <source>
        <dbReference type="ARBA" id="ARBA00022272"/>
    </source>
</evidence>
<reference evidence="11 12" key="1">
    <citation type="submission" date="2018-11" db="EMBL/GenBank/DDBJ databases">
        <title>Chryseotalea sanarue gen. nov., sp., nov., a member of the family Cytophagaceae, isolated from a brackish lake in Hamamatsu Japan.</title>
        <authorList>
            <person name="Maejima Y."/>
            <person name="Iino T."/>
            <person name="Muraguchi Y."/>
            <person name="Fukuda K."/>
            <person name="Ohkuma M."/>
            <person name="Moriuchi R."/>
            <person name="Dohra H."/>
            <person name="Kimbara K."/>
            <person name="Shintani M."/>
        </authorList>
    </citation>
    <scope>NUCLEOTIDE SEQUENCE [LARGE SCALE GENOMIC DNA]</scope>
    <source>
        <strain evidence="11 12">Ys</strain>
    </source>
</reference>
<evidence type="ECO:0000256" key="3">
    <source>
        <dbReference type="ARBA" id="ARBA00012572"/>
    </source>
</evidence>
<comment type="pathway">
    <text evidence="2 9">Amino-acid biosynthesis; L-tryptophan biosynthesis; L-tryptophan from chorismate: step 3/5.</text>
</comment>
<keyword evidence="7 9" id="KW-0057">Aromatic amino acid biosynthesis</keyword>
<dbReference type="HAMAP" id="MF_00135">
    <property type="entry name" value="PRAI"/>
    <property type="match status" value="1"/>
</dbReference>
<dbReference type="PANTHER" id="PTHR42894">
    <property type="entry name" value="N-(5'-PHOSPHORIBOSYL)ANTHRANILATE ISOMERASE"/>
    <property type="match status" value="1"/>
</dbReference>
<dbReference type="InterPro" id="IPR011060">
    <property type="entry name" value="RibuloseP-bd_barrel"/>
</dbReference>
<keyword evidence="12" id="KW-1185">Reference proteome</keyword>
<comment type="caution">
    <text evidence="11">The sequence shown here is derived from an EMBL/GenBank/DDBJ whole genome shotgun (WGS) entry which is preliminary data.</text>
</comment>
<evidence type="ECO:0000259" key="10">
    <source>
        <dbReference type="Pfam" id="PF00697"/>
    </source>
</evidence>
<dbReference type="GO" id="GO:0000162">
    <property type="term" value="P:L-tryptophan biosynthetic process"/>
    <property type="evidence" value="ECO:0007669"/>
    <property type="project" value="UniProtKB-UniRule"/>
</dbReference>